<name>A0A7K1J6C4_9BIFI</name>
<organism evidence="12 13">
    <name type="scientific">Bifidobacterium canis</name>
    <dbReference type="NCBI Taxonomy" id="2610880"/>
    <lineage>
        <taxon>Bacteria</taxon>
        <taxon>Bacillati</taxon>
        <taxon>Actinomycetota</taxon>
        <taxon>Actinomycetes</taxon>
        <taxon>Bifidobacteriales</taxon>
        <taxon>Bifidobacteriaceae</taxon>
        <taxon>Bifidobacterium</taxon>
    </lineage>
</organism>
<keyword evidence="3" id="KW-0813">Transport</keyword>
<gene>
    <name evidence="12" type="ORF">GSD1FS_1515</name>
</gene>
<dbReference type="Pfam" id="PF02699">
    <property type="entry name" value="YajC"/>
    <property type="match status" value="1"/>
</dbReference>
<keyword evidence="13" id="KW-1185">Reference proteome</keyword>
<evidence type="ECO:0000313" key="12">
    <source>
        <dbReference type="EMBL" id="MUH60162.1"/>
    </source>
</evidence>
<dbReference type="NCBIfam" id="TIGR00739">
    <property type="entry name" value="yajC"/>
    <property type="match status" value="1"/>
</dbReference>
<dbReference type="GO" id="GO:0005886">
    <property type="term" value="C:plasma membrane"/>
    <property type="evidence" value="ECO:0007669"/>
    <property type="project" value="UniProtKB-SubCell"/>
</dbReference>
<sequence length="147" mass="16415">MEYMMLIILIVMMAVMMFYSSRKAKKQQQERQAFRTSLTPGTEVITIGGLIGKVVEVDEQYEEIVLDSEGSLLRFSLQSISKAYVRPAYVSDDEVDENGNPLDTDSPAQIQSDDSTETESGNDDSETVVEETTVVESEEPSDETNNK</sequence>
<comment type="caution">
    <text evidence="12">The sequence shown here is derived from an EMBL/GenBank/DDBJ whole genome shotgun (WGS) entry which is preliminary data.</text>
</comment>
<dbReference type="PRINTS" id="PR01853">
    <property type="entry name" value="YAJCTRNLCASE"/>
</dbReference>
<dbReference type="GO" id="GO:0015031">
    <property type="term" value="P:protein transport"/>
    <property type="evidence" value="ECO:0007669"/>
    <property type="project" value="UniProtKB-KW"/>
</dbReference>
<comment type="subcellular location">
    <subcellularLocation>
        <location evidence="1">Cell membrane</location>
        <topology evidence="1">Single-pass membrane protein</topology>
    </subcellularLocation>
</comment>
<evidence type="ECO:0000256" key="9">
    <source>
        <dbReference type="ARBA" id="ARBA00023136"/>
    </source>
</evidence>
<keyword evidence="4" id="KW-1003">Cell membrane</keyword>
<evidence type="ECO:0000256" key="4">
    <source>
        <dbReference type="ARBA" id="ARBA00022475"/>
    </source>
</evidence>
<evidence type="ECO:0000256" key="6">
    <source>
        <dbReference type="ARBA" id="ARBA00022927"/>
    </source>
</evidence>
<evidence type="ECO:0000256" key="5">
    <source>
        <dbReference type="ARBA" id="ARBA00022692"/>
    </source>
</evidence>
<dbReference type="EMBL" id="WNLP01000008">
    <property type="protein sequence ID" value="MUH60162.1"/>
    <property type="molecule type" value="Genomic_DNA"/>
</dbReference>
<keyword evidence="9 11" id="KW-0472">Membrane</keyword>
<dbReference type="PANTHER" id="PTHR33909:SF1">
    <property type="entry name" value="SEC TRANSLOCON ACCESSORY COMPLEX SUBUNIT YAJC"/>
    <property type="match status" value="1"/>
</dbReference>
<keyword evidence="7 11" id="KW-1133">Transmembrane helix</keyword>
<protein>
    <submittedName>
        <fullName evidence="12">YajC</fullName>
    </submittedName>
</protein>
<evidence type="ECO:0000256" key="1">
    <source>
        <dbReference type="ARBA" id="ARBA00004162"/>
    </source>
</evidence>
<evidence type="ECO:0000256" key="3">
    <source>
        <dbReference type="ARBA" id="ARBA00022448"/>
    </source>
</evidence>
<evidence type="ECO:0000256" key="2">
    <source>
        <dbReference type="ARBA" id="ARBA00006742"/>
    </source>
</evidence>
<comment type="similarity">
    <text evidence="2">Belongs to the YajC family.</text>
</comment>
<keyword evidence="6" id="KW-0653">Protein transport</keyword>
<feature type="compositionally biased region" description="Acidic residues" evidence="10">
    <location>
        <begin position="136"/>
        <end position="147"/>
    </location>
</feature>
<evidence type="ECO:0000256" key="8">
    <source>
        <dbReference type="ARBA" id="ARBA00023010"/>
    </source>
</evidence>
<accession>A0A7K1J6C4</accession>
<dbReference type="AlphaFoldDB" id="A0A7K1J6C4"/>
<dbReference type="RefSeq" id="WP_155589024.1">
    <property type="nucleotide sequence ID" value="NZ_WNLP01000008.1"/>
</dbReference>
<evidence type="ECO:0000313" key="13">
    <source>
        <dbReference type="Proteomes" id="UP000487882"/>
    </source>
</evidence>
<evidence type="ECO:0000256" key="11">
    <source>
        <dbReference type="SAM" id="Phobius"/>
    </source>
</evidence>
<dbReference type="SMART" id="SM01323">
    <property type="entry name" value="YajC"/>
    <property type="match status" value="1"/>
</dbReference>
<feature type="transmembrane region" description="Helical" evidence="11">
    <location>
        <begin position="6"/>
        <end position="22"/>
    </location>
</feature>
<feature type="compositionally biased region" description="Acidic residues" evidence="10">
    <location>
        <begin position="114"/>
        <end position="129"/>
    </location>
</feature>
<feature type="compositionally biased region" description="Polar residues" evidence="10">
    <location>
        <begin position="101"/>
        <end position="113"/>
    </location>
</feature>
<keyword evidence="8" id="KW-0811">Translocation</keyword>
<proteinExistence type="inferred from homology"/>
<keyword evidence="5 11" id="KW-0812">Transmembrane</keyword>
<feature type="region of interest" description="Disordered" evidence="10">
    <location>
        <begin position="92"/>
        <end position="147"/>
    </location>
</feature>
<evidence type="ECO:0000256" key="7">
    <source>
        <dbReference type="ARBA" id="ARBA00022989"/>
    </source>
</evidence>
<reference evidence="12 13" key="1">
    <citation type="submission" date="2019-09" db="EMBL/GenBank/DDBJ databases">
        <title>Bifidobacterium canis sp. nov., isolated from the digestive tract of German Shepherd dog puppy.</title>
        <authorList>
            <person name="Bunesova V."/>
        </authorList>
    </citation>
    <scope>NUCLEOTIDE SEQUENCE [LARGE SCALE GENOMIC DNA]</scope>
    <source>
        <strain evidence="12 13">GSD1FS</strain>
    </source>
</reference>
<dbReference type="InterPro" id="IPR003849">
    <property type="entry name" value="Preprotein_translocase_YajC"/>
</dbReference>
<dbReference type="Proteomes" id="UP000487882">
    <property type="component" value="Unassembled WGS sequence"/>
</dbReference>
<dbReference type="PANTHER" id="PTHR33909">
    <property type="entry name" value="SEC TRANSLOCON ACCESSORY COMPLEX SUBUNIT YAJC"/>
    <property type="match status" value="1"/>
</dbReference>
<evidence type="ECO:0000256" key="10">
    <source>
        <dbReference type="SAM" id="MobiDB-lite"/>
    </source>
</evidence>